<evidence type="ECO:0000313" key="1">
    <source>
        <dbReference type="EMBL" id="EMH27676.1"/>
    </source>
</evidence>
<name>M3R4N3_HELPX</name>
<dbReference type="EMBL" id="APDY01000065">
    <property type="protein sequence ID" value="EMH27676.1"/>
    <property type="molecule type" value="Genomic_DNA"/>
</dbReference>
<reference evidence="1 2" key="1">
    <citation type="submission" date="2012-12" db="EMBL/GenBank/DDBJ databases">
        <authorList>
            <person name="Weinstock G."/>
            <person name="Sodergren E."/>
            <person name="Lobos E.A."/>
            <person name="Fulton L."/>
            <person name="Fulton R."/>
            <person name="Courtney L."/>
            <person name="Fronick C."/>
            <person name="O'Laughlin M."/>
            <person name="Godfrey J."/>
            <person name="Wilson R.M."/>
            <person name="Miner T."/>
            <person name="Farmer C."/>
            <person name="Delehaunty K."/>
            <person name="Cordes M."/>
            <person name="Minx P."/>
            <person name="Tomlinson C."/>
            <person name="Chen J."/>
            <person name="Wollam A."/>
            <person name="Pepin K.H."/>
            <person name="Bhonagiri V."/>
            <person name="Zhang X."/>
            <person name="Suruliraj S."/>
            <person name="Antonio M."/>
            <person name="Secka O."/>
            <person name="Thomas J."/>
            <person name="Warren W."/>
            <person name="Mitreva M."/>
            <person name="Mardis E.R."/>
            <person name="Wilson R.K."/>
        </authorList>
    </citation>
    <scope>NUCLEOTIDE SEQUENCE [LARGE SCALE GENOMIC DNA]</scope>
    <source>
        <strain evidence="1 2">GAM265BSii</strain>
    </source>
</reference>
<sequence>MVLPDFIGPKRQTLSLEGGLESGLFKAGSLGVSKGPKGCKQERGMNFLIKGDWIKTIVAHFFTFPYKKEVKISKKP</sequence>
<proteinExistence type="predicted"/>
<dbReference type="HOGENOM" id="CLU_198941_0_0_7"/>
<dbReference type="Proteomes" id="UP000011872">
    <property type="component" value="Unassembled WGS sequence"/>
</dbReference>
<gene>
    <name evidence="1" type="ORF">HMPREF1421_01241</name>
</gene>
<dbReference type="AlphaFoldDB" id="M3R4N3"/>
<comment type="caution">
    <text evidence="1">The sequence shown here is derived from an EMBL/GenBank/DDBJ whole genome shotgun (WGS) entry which is preliminary data.</text>
</comment>
<accession>M3R4N3</accession>
<evidence type="ECO:0000313" key="2">
    <source>
        <dbReference type="Proteomes" id="UP000011872"/>
    </source>
</evidence>
<organism evidence="1 2">
    <name type="scientific">Helicobacter pylori GAM265BSii</name>
    <dbReference type="NCBI Taxonomy" id="1159049"/>
    <lineage>
        <taxon>Bacteria</taxon>
        <taxon>Pseudomonadati</taxon>
        <taxon>Campylobacterota</taxon>
        <taxon>Epsilonproteobacteria</taxon>
        <taxon>Campylobacterales</taxon>
        <taxon>Helicobacteraceae</taxon>
        <taxon>Helicobacter</taxon>
    </lineage>
</organism>
<protein>
    <submittedName>
        <fullName evidence="1">Uncharacterized protein</fullName>
    </submittedName>
</protein>